<organism evidence="2 3">
    <name type="scientific">Allomesorhizobium camelthorni</name>
    <dbReference type="NCBI Taxonomy" id="475069"/>
    <lineage>
        <taxon>Bacteria</taxon>
        <taxon>Pseudomonadati</taxon>
        <taxon>Pseudomonadota</taxon>
        <taxon>Alphaproteobacteria</taxon>
        <taxon>Hyphomicrobiales</taxon>
        <taxon>Phyllobacteriaceae</taxon>
        <taxon>Allomesorhizobium</taxon>
    </lineage>
</organism>
<comment type="caution">
    <text evidence="2">The sequence shown here is derived from an EMBL/GenBank/DDBJ whole genome shotgun (WGS) entry which is preliminary data.</text>
</comment>
<dbReference type="Pfam" id="PF06527">
    <property type="entry name" value="TniQ"/>
    <property type="match status" value="1"/>
</dbReference>
<sequence length="254" mass="28365">MLPLRENAKRNRSTWIQYCPFCLADDEAPYFRRQWRLASRVSCFVHGCGLRDRCPACRGGIAAFDQTELIPQHFCARCGFDLCRAPKATVKAAARRLERAIDDICRVEVAKGSPPINGLVSRLLRAPVAADVTSAKTLTNLSTSARIRCFESLAAKPDDWLAADKDATIAHRRRLILAAGGHDRLIARFTDLLEKHQDSLRPKRSSPPGTDLPVLLTAYARIMTGTRHFVRWSEIVSARISAYDPNQDLTLRPG</sequence>
<dbReference type="Proteomes" id="UP001642900">
    <property type="component" value="Unassembled WGS sequence"/>
</dbReference>
<keyword evidence="3" id="KW-1185">Reference proteome</keyword>
<dbReference type="EMBL" id="JAAKZF010000100">
    <property type="protein sequence ID" value="NGO55453.1"/>
    <property type="molecule type" value="Genomic_DNA"/>
</dbReference>
<name>A0A6G4WMP3_9HYPH</name>
<dbReference type="InterPro" id="IPR009492">
    <property type="entry name" value="TniQ"/>
</dbReference>
<feature type="domain" description="TniQ" evidence="1">
    <location>
        <begin position="7"/>
        <end position="50"/>
    </location>
</feature>
<proteinExistence type="predicted"/>
<reference evidence="2 3" key="1">
    <citation type="submission" date="2020-02" db="EMBL/GenBank/DDBJ databases">
        <title>Genome sequence of strain CCNWXJ40-4.</title>
        <authorList>
            <person name="Gao J."/>
            <person name="Sun J."/>
        </authorList>
    </citation>
    <scope>NUCLEOTIDE SEQUENCE [LARGE SCALE GENOMIC DNA]</scope>
    <source>
        <strain evidence="2 3">CCNWXJ 40-4</strain>
    </source>
</reference>
<gene>
    <name evidence="2" type="ORF">G6N73_31160</name>
</gene>
<accession>A0A6G4WMP3</accession>
<evidence type="ECO:0000313" key="3">
    <source>
        <dbReference type="Proteomes" id="UP001642900"/>
    </source>
</evidence>
<dbReference type="AlphaFoldDB" id="A0A6G4WMP3"/>
<evidence type="ECO:0000259" key="1">
    <source>
        <dbReference type="Pfam" id="PF06527"/>
    </source>
</evidence>
<protein>
    <recommendedName>
        <fullName evidence="1">TniQ domain-containing protein</fullName>
    </recommendedName>
</protein>
<evidence type="ECO:0000313" key="2">
    <source>
        <dbReference type="EMBL" id="NGO55453.1"/>
    </source>
</evidence>